<keyword evidence="3" id="KW-1185">Reference proteome</keyword>
<feature type="signal peptide" evidence="1">
    <location>
        <begin position="1"/>
        <end position="25"/>
    </location>
</feature>
<accession>A0A2V1ITU6</accession>
<comment type="caution">
    <text evidence="2">The sequence shown here is derived from an EMBL/GenBank/DDBJ whole genome shotgun (WGS) entry which is preliminary data.</text>
</comment>
<evidence type="ECO:0000313" key="2">
    <source>
        <dbReference type="EMBL" id="PWB08218.1"/>
    </source>
</evidence>
<evidence type="ECO:0000313" key="3">
    <source>
        <dbReference type="Proteomes" id="UP000244925"/>
    </source>
</evidence>
<protein>
    <recommendedName>
        <fullName evidence="4">Porin</fullName>
    </recommendedName>
</protein>
<dbReference type="EMBL" id="PUBV01000007">
    <property type="protein sequence ID" value="PWB08218.1"/>
    <property type="molecule type" value="Genomic_DNA"/>
</dbReference>
<reference evidence="3" key="1">
    <citation type="submission" date="2018-02" db="EMBL/GenBank/DDBJ databases">
        <authorList>
            <person name="Clavel T."/>
            <person name="Strowig T."/>
        </authorList>
    </citation>
    <scope>NUCLEOTIDE SEQUENCE [LARGE SCALE GENOMIC DNA]</scope>
    <source>
        <strain evidence="3">DSM 100764</strain>
    </source>
</reference>
<gene>
    <name evidence="2" type="ORF">C5O25_05115</name>
</gene>
<dbReference type="AlphaFoldDB" id="A0A2V1ITU6"/>
<name>A0A2V1ITU6_9BACT</name>
<sequence length="442" mass="48983">MTSIALSRLLAVAAIVGALAPAASGQSRSLADQHRDSMLASQHMVMAGRDIETVSPEMRDSVRSLIQMFYDDQFRHSQDPEVPYFMFLSKDASLAGGIGGCVRMRGYFDWDGAQPTSAFAPYLIPIDRDPAKMRHFGTSPAGTTLFVSVIGRNPSFGNCQIYIEANFNGYNTRDFHLKKAYATVNDFTVGYASSSFSDPAAVPPMIDAQGPNNKISNTSVLVRWMPKVGRWVFAVSAETPETHITAVDGQSEPIEEWLPDGAGFVQYEWGPTSHVRLSGIVRSLSYRDLLSGRNHYKAGWGMMLSSVAHPTRNITTYCSVNYGRGYAGMGGDLLMGNYDLVPDPERPGRLQMPASFGYCLGMQYNFTPELYASTSISQTRYLPSGQVDPEEYKYGMMGNVNLMWNPVPRLQTGVEFDYGLRHNFSGRQRWGRRVGAMVQFSF</sequence>
<keyword evidence="1" id="KW-0732">Signal</keyword>
<evidence type="ECO:0008006" key="4">
    <source>
        <dbReference type="Google" id="ProtNLM"/>
    </source>
</evidence>
<dbReference type="SUPFAM" id="SSF56935">
    <property type="entry name" value="Porins"/>
    <property type="match status" value="1"/>
</dbReference>
<evidence type="ECO:0000256" key="1">
    <source>
        <dbReference type="SAM" id="SignalP"/>
    </source>
</evidence>
<feature type="chain" id="PRO_5015965619" description="Porin" evidence="1">
    <location>
        <begin position="26"/>
        <end position="442"/>
    </location>
</feature>
<dbReference type="Proteomes" id="UP000244925">
    <property type="component" value="Unassembled WGS sequence"/>
</dbReference>
<organism evidence="2 3">
    <name type="scientific">Paramuribaculum intestinale</name>
    <dbReference type="NCBI Taxonomy" id="2094151"/>
    <lineage>
        <taxon>Bacteria</taxon>
        <taxon>Pseudomonadati</taxon>
        <taxon>Bacteroidota</taxon>
        <taxon>Bacteroidia</taxon>
        <taxon>Bacteroidales</taxon>
        <taxon>Muribaculaceae</taxon>
        <taxon>Paramuribaculum</taxon>
    </lineage>
</organism>
<dbReference type="RefSeq" id="WP_107035655.1">
    <property type="nucleotide sequence ID" value="NZ_CAOLHR010000014.1"/>
</dbReference>
<dbReference type="GeneID" id="93425018"/>
<proteinExistence type="predicted"/>